<dbReference type="GO" id="GO:0005634">
    <property type="term" value="C:nucleus"/>
    <property type="evidence" value="ECO:0007669"/>
    <property type="project" value="TreeGrafter"/>
</dbReference>
<keyword evidence="4 7" id="KW-0963">Cytoplasm</keyword>
<comment type="function">
    <text evidence="7">PPIases accelerate the folding of proteins. It catalyzes the cis-trans isomerization of proline imidic peptide bonds in oligopeptides.</text>
</comment>
<keyword evidence="5 7" id="KW-0697">Rotamase</keyword>
<dbReference type="PANTHER" id="PTHR10012:SF0">
    <property type="entry name" value="SERINE_THREONINE-PROTEIN PHOSPHATASE 2A ACTIVATOR"/>
    <property type="match status" value="1"/>
</dbReference>
<organism evidence="8">
    <name type="scientific">Blastocystis hominis</name>
    <dbReference type="NCBI Taxonomy" id="12968"/>
    <lineage>
        <taxon>Eukaryota</taxon>
        <taxon>Sar</taxon>
        <taxon>Stramenopiles</taxon>
        <taxon>Bigyra</taxon>
        <taxon>Opalozoa</taxon>
        <taxon>Opalinata</taxon>
        <taxon>Blastocystidae</taxon>
        <taxon>Blastocystis</taxon>
    </lineage>
</organism>
<keyword evidence="6 7" id="KW-0413">Isomerase</keyword>
<evidence type="ECO:0000256" key="2">
    <source>
        <dbReference type="ARBA" id="ARBA00004496"/>
    </source>
</evidence>
<dbReference type="Gene3D" id="1.20.120.1150">
    <property type="match status" value="1"/>
</dbReference>
<dbReference type="GO" id="GO:0008160">
    <property type="term" value="F:protein tyrosine phosphatase activator activity"/>
    <property type="evidence" value="ECO:0007669"/>
    <property type="project" value="TreeGrafter"/>
</dbReference>
<reference evidence="8" key="1">
    <citation type="submission" date="2010-02" db="EMBL/GenBank/DDBJ databases">
        <title>Sequencing and annotation of the Blastocystis hominis genome.</title>
        <authorList>
            <person name="Wincker P."/>
        </authorList>
    </citation>
    <scope>NUCLEOTIDE SEQUENCE</scope>
    <source>
        <strain evidence="8">Singapore isolate B</strain>
    </source>
</reference>
<evidence type="ECO:0000256" key="1">
    <source>
        <dbReference type="ARBA" id="ARBA00000971"/>
    </source>
</evidence>
<keyword evidence="9" id="KW-1185">Reference proteome</keyword>
<dbReference type="SUPFAM" id="SSF140984">
    <property type="entry name" value="PTPA-like"/>
    <property type="match status" value="1"/>
</dbReference>
<dbReference type="OrthoDB" id="16120at2759"/>
<dbReference type="EMBL" id="FN668638">
    <property type="protein sequence ID" value="CBK19813.2"/>
    <property type="molecule type" value="Genomic_DNA"/>
</dbReference>
<dbReference type="GO" id="GO:0007052">
    <property type="term" value="P:mitotic spindle organization"/>
    <property type="evidence" value="ECO:0007669"/>
    <property type="project" value="TreeGrafter"/>
</dbReference>
<dbReference type="PANTHER" id="PTHR10012">
    <property type="entry name" value="SERINE/THREONINE-PROTEIN PHOSPHATASE 2A REGULATORY SUBUNIT B"/>
    <property type="match status" value="1"/>
</dbReference>
<dbReference type="EC" id="5.2.1.8" evidence="7"/>
<dbReference type="InParanoid" id="D8LVH4"/>
<dbReference type="PIRSF" id="PIRSF016325">
    <property type="entry name" value="Phstyr_phstse_ac"/>
    <property type="match status" value="1"/>
</dbReference>
<evidence type="ECO:0000256" key="5">
    <source>
        <dbReference type="ARBA" id="ARBA00023110"/>
    </source>
</evidence>
<proteinExistence type="inferred from homology"/>
<dbReference type="GO" id="GO:0005737">
    <property type="term" value="C:cytoplasm"/>
    <property type="evidence" value="ECO:0007669"/>
    <property type="project" value="UniProtKB-SubCell"/>
</dbReference>
<dbReference type="Pfam" id="PF03095">
    <property type="entry name" value="PTPA"/>
    <property type="match status" value="1"/>
</dbReference>
<accession>D8LVH4</accession>
<name>D8LVH4_BLAHO</name>
<dbReference type="CDD" id="cd04087">
    <property type="entry name" value="PTPA"/>
    <property type="match status" value="1"/>
</dbReference>
<gene>
    <name evidence="8" type="ORF">GSBLH_T00000227001</name>
</gene>
<evidence type="ECO:0000256" key="3">
    <source>
        <dbReference type="ARBA" id="ARBA00011019"/>
    </source>
</evidence>
<evidence type="ECO:0000256" key="7">
    <source>
        <dbReference type="RuleBase" id="RU361210"/>
    </source>
</evidence>
<dbReference type="InterPro" id="IPR043170">
    <property type="entry name" value="PTPA_C_lid"/>
</dbReference>
<comment type="subcellular location">
    <subcellularLocation>
        <location evidence="2 7">Cytoplasm</location>
    </subcellularLocation>
</comment>
<protein>
    <recommendedName>
        <fullName evidence="7">Serine/threonine-protein phosphatase 2A activator</fullName>
        <ecNumber evidence="7">5.2.1.8</ecNumber>
    </recommendedName>
    <alternativeName>
        <fullName evidence="7">Phosphotyrosyl phosphatase activator</fullName>
    </alternativeName>
</protein>
<comment type="catalytic activity">
    <reaction evidence="1 7">
        <text>[protein]-peptidylproline (omega=180) = [protein]-peptidylproline (omega=0)</text>
        <dbReference type="Rhea" id="RHEA:16237"/>
        <dbReference type="Rhea" id="RHEA-COMP:10747"/>
        <dbReference type="Rhea" id="RHEA-COMP:10748"/>
        <dbReference type="ChEBI" id="CHEBI:83833"/>
        <dbReference type="ChEBI" id="CHEBI:83834"/>
        <dbReference type="EC" id="5.2.1.8"/>
    </reaction>
</comment>
<dbReference type="RefSeq" id="XP_012893861.1">
    <property type="nucleotide sequence ID" value="XM_013038407.1"/>
</dbReference>
<dbReference type="GeneID" id="24917544"/>
<dbReference type="GO" id="GO:0000159">
    <property type="term" value="C:protein phosphatase type 2A complex"/>
    <property type="evidence" value="ECO:0007669"/>
    <property type="project" value="TreeGrafter"/>
</dbReference>
<evidence type="ECO:0000313" key="9">
    <source>
        <dbReference type="Proteomes" id="UP000008312"/>
    </source>
</evidence>
<dbReference type="GO" id="GO:0003755">
    <property type="term" value="F:peptidyl-prolyl cis-trans isomerase activity"/>
    <property type="evidence" value="ECO:0007669"/>
    <property type="project" value="UniProtKB-KW"/>
</dbReference>
<dbReference type="AlphaFoldDB" id="D8LVH4"/>
<dbReference type="Proteomes" id="UP000008312">
    <property type="component" value="Unassembled WGS sequence"/>
</dbReference>
<dbReference type="OMA" id="SWIKINA"/>
<comment type="similarity">
    <text evidence="3 7">Belongs to the PTPA-type PPIase family.</text>
</comment>
<evidence type="ECO:0000313" key="8">
    <source>
        <dbReference type="EMBL" id="CBK19813.2"/>
    </source>
</evidence>
<dbReference type="FunCoup" id="D8LVH4">
    <property type="interactions" value="434"/>
</dbReference>
<evidence type="ECO:0000256" key="4">
    <source>
        <dbReference type="ARBA" id="ARBA00022490"/>
    </source>
</evidence>
<evidence type="ECO:0000256" key="6">
    <source>
        <dbReference type="ARBA" id="ARBA00023235"/>
    </source>
</evidence>
<sequence>MSSTTTDYRKIERGIFGSSDFESFQKCPSVQELKDFVRKCGDSVINTKRSEVKTVSPIIERLIDMLRTMNIWIQEIPPLKQPSRFGNKAYRIWNERLCERAPQLIETVIRKDNPMLCTELAGYLEESFGNPTRIDYGTGHETTFIIFLYCLYKIGVIGDSDLQALILKVFAFYLAVCRNLQQVYWLEPAGSHGVWSLDDYQMLVFYFGAAQLHGNDSFDPKCITDRKLMKEYAPEYLYFEAIAYIQSTKSGQFYETSPLLYDISGAASWSKICGVPCGAAPSIWIDLPAQLDSFEEPCGA</sequence>
<dbReference type="InterPro" id="IPR037218">
    <property type="entry name" value="PTPA_sf"/>
</dbReference>
<dbReference type="InterPro" id="IPR004327">
    <property type="entry name" value="Phstyr_phstse_ac"/>
</dbReference>